<gene>
    <name evidence="1" type="ORF">H6G24_23250</name>
</gene>
<evidence type="ECO:0000313" key="1">
    <source>
        <dbReference type="EMBL" id="MBD2198387.1"/>
    </source>
</evidence>
<organism evidence="1 2">
    <name type="scientific">Calothrix parietina FACHB-288</name>
    <dbReference type="NCBI Taxonomy" id="2692896"/>
    <lineage>
        <taxon>Bacteria</taxon>
        <taxon>Bacillati</taxon>
        <taxon>Cyanobacteriota</taxon>
        <taxon>Cyanophyceae</taxon>
        <taxon>Nostocales</taxon>
        <taxon>Calotrichaceae</taxon>
        <taxon>Calothrix</taxon>
    </lineage>
</organism>
<sequence length="59" mass="6919">MKKSIYIAIAHQHPQIKTADSLISYDRTPASIDKNSRFLDFMRTTYVAQASHRTYQICW</sequence>
<dbReference type="RefSeq" id="WP_190545949.1">
    <property type="nucleotide sequence ID" value="NZ_CAWPNO010000074.1"/>
</dbReference>
<comment type="caution">
    <text evidence="1">The sequence shown here is derived from an EMBL/GenBank/DDBJ whole genome shotgun (WGS) entry which is preliminary data.</text>
</comment>
<keyword evidence="2" id="KW-1185">Reference proteome</keyword>
<dbReference type="EMBL" id="JACJQH010000040">
    <property type="protein sequence ID" value="MBD2198387.1"/>
    <property type="molecule type" value="Genomic_DNA"/>
</dbReference>
<evidence type="ECO:0000313" key="2">
    <source>
        <dbReference type="Proteomes" id="UP000658514"/>
    </source>
</evidence>
<reference evidence="1 2" key="1">
    <citation type="journal article" date="2020" name="ISME J.">
        <title>Comparative genomics reveals insights into cyanobacterial evolution and habitat adaptation.</title>
        <authorList>
            <person name="Chen M.Y."/>
            <person name="Teng W.K."/>
            <person name="Zhao L."/>
            <person name="Hu C.X."/>
            <person name="Zhou Y.K."/>
            <person name="Han B.P."/>
            <person name="Song L.R."/>
            <person name="Shu W.S."/>
        </authorList>
    </citation>
    <scope>NUCLEOTIDE SEQUENCE [LARGE SCALE GENOMIC DNA]</scope>
    <source>
        <strain evidence="1 2">FACHB-288</strain>
    </source>
</reference>
<protein>
    <submittedName>
        <fullName evidence="1">Uncharacterized protein</fullName>
    </submittedName>
</protein>
<proteinExistence type="predicted"/>
<accession>A0ABR8AED4</accession>
<dbReference type="Proteomes" id="UP000658514">
    <property type="component" value="Unassembled WGS sequence"/>
</dbReference>
<name>A0ABR8AED4_9CYAN</name>